<protein>
    <submittedName>
        <fullName evidence="2">Molybdopterin cofactor-binding domain-containing protein</fullName>
    </submittedName>
</protein>
<dbReference type="Gene3D" id="3.30.365.10">
    <property type="entry name" value="Aldehyde oxidase/xanthine dehydrogenase, molybdopterin binding domain"/>
    <property type="match status" value="4"/>
</dbReference>
<evidence type="ECO:0000313" key="2">
    <source>
        <dbReference type="EMBL" id="MFD1190731.1"/>
    </source>
</evidence>
<dbReference type="InterPro" id="IPR012368">
    <property type="entry name" value="OxRdtase_Mopterin-bd_su_IorB"/>
</dbReference>
<comment type="caution">
    <text evidence="2">The sequence shown here is derived from an EMBL/GenBank/DDBJ whole genome shotgun (WGS) entry which is preliminary data.</text>
</comment>
<dbReference type="NCBIfam" id="TIGR01409">
    <property type="entry name" value="TAT_signal_seq"/>
    <property type="match status" value="1"/>
</dbReference>
<reference evidence="3" key="1">
    <citation type="journal article" date="2019" name="Int. J. Syst. Evol. Microbiol.">
        <title>The Global Catalogue of Microorganisms (GCM) 10K type strain sequencing project: providing services to taxonomists for standard genome sequencing and annotation.</title>
        <authorList>
            <consortium name="The Broad Institute Genomics Platform"/>
            <consortium name="The Broad Institute Genome Sequencing Center for Infectious Disease"/>
            <person name="Wu L."/>
            <person name="Ma J."/>
        </authorList>
    </citation>
    <scope>NUCLEOTIDE SEQUENCE [LARGE SCALE GENOMIC DNA]</scope>
    <source>
        <strain evidence="3">CCUG 55074</strain>
    </source>
</reference>
<name>A0ABW3T1I8_9CAUL</name>
<dbReference type="InterPro" id="IPR006311">
    <property type="entry name" value="TAT_signal"/>
</dbReference>
<dbReference type="InterPro" id="IPR000674">
    <property type="entry name" value="Ald_Oxase/Xan_DH_a/b"/>
</dbReference>
<dbReference type="Proteomes" id="UP001597216">
    <property type="component" value="Unassembled WGS sequence"/>
</dbReference>
<organism evidence="2 3">
    <name type="scientific">Phenylobacterium conjunctum</name>
    <dbReference type="NCBI Taxonomy" id="1298959"/>
    <lineage>
        <taxon>Bacteria</taxon>
        <taxon>Pseudomonadati</taxon>
        <taxon>Pseudomonadota</taxon>
        <taxon>Alphaproteobacteria</taxon>
        <taxon>Caulobacterales</taxon>
        <taxon>Caulobacteraceae</taxon>
        <taxon>Phenylobacterium</taxon>
    </lineage>
</organism>
<dbReference type="InterPro" id="IPR052516">
    <property type="entry name" value="N-heterocyclic_Hydroxylase"/>
</dbReference>
<dbReference type="InterPro" id="IPR046867">
    <property type="entry name" value="AldOxase/xan_DH_MoCoBD2"/>
</dbReference>
<dbReference type="InterPro" id="IPR037165">
    <property type="entry name" value="AldOxase/xan_DH_Mopterin-bd_sf"/>
</dbReference>
<sequence>MADGFTTGASRRDFLKVSAAAGGLMLSFSLAGKAGAEGQAGAKINAYVTIAPDGVVSIVSKNPEIGQGVKTSLPMMIAEELDVDWAQVRTVQADGDPATYGRQFAGGSAATPLHFDQLRQVGAAGRAMLITAAAKDWGVDPATCTTASGVVFHKASGRKASYGALAAKAATLPAPDPKTLKLKDPKTYKIIGKPHAQVDTPAIVTGKPLFGIDVQVPGMLYATFEKAPVFGAKVKSADLAAAMAVKGVRKAFIVDGGTELNGLLPGVAVVADSWWAARKGREKLNIQWAEHPTSMQSTAAYDAAAAAFAKTGPQRTERADGDVDGALKSAAKTVSAAYAYPFIAHAALEPQNCTAHFKDGQLEIWAPTQNPEPGRQLVAKTLGIAPDAIALHMIRCGGGFGRRLSNDYMVEAAWIAREAGAPVKLLWTREDDLRHDFYRPAGWHHLSAGLDANGTVVAWKNHFVTLGDGKGQPAPSARMAPHEFPARFVPNFRYDLSLIPTGVPTGPLRAPGSNAYAFVMQSFIDELAHAAGADPIDFQLKLLGDQGLIGTPGKDAYDAGRMRGVLKRVREVAPWGKPLAKRPAGVRAGRGVACYFSHLGYFAEVVEASVGPDGAIKVDKVWVVADVGRQIVNPSGALNQVQGSVIDGLSAALNQKITIVDGAAAEANFDAYPLLRMADAPPVVVDFLITDYPPTGLGEPALPPVLPALTNAIFAATGVRVRRLPVDNERLKSA</sequence>
<dbReference type="Pfam" id="PF20256">
    <property type="entry name" value="MoCoBD_2"/>
    <property type="match status" value="2"/>
</dbReference>
<accession>A0ABW3T1I8</accession>
<feature type="domain" description="Aldehyde oxidase/xanthine dehydrogenase a/b hammerhead" evidence="1">
    <location>
        <begin position="205"/>
        <end position="292"/>
    </location>
</feature>
<keyword evidence="3" id="KW-1185">Reference proteome</keyword>
<dbReference type="SUPFAM" id="SSF56003">
    <property type="entry name" value="Molybdenum cofactor-binding domain"/>
    <property type="match status" value="2"/>
</dbReference>
<proteinExistence type="predicted"/>
<evidence type="ECO:0000259" key="1">
    <source>
        <dbReference type="SMART" id="SM01008"/>
    </source>
</evidence>
<dbReference type="EMBL" id="JBHTLQ010000016">
    <property type="protein sequence ID" value="MFD1190731.1"/>
    <property type="molecule type" value="Genomic_DNA"/>
</dbReference>
<dbReference type="PANTHER" id="PTHR47495">
    <property type="entry name" value="ALDEHYDE DEHYDROGENASE"/>
    <property type="match status" value="1"/>
</dbReference>
<evidence type="ECO:0000313" key="3">
    <source>
        <dbReference type="Proteomes" id="UP001597216"/>
    </source>
</evidence>
<dbReference type="SMART" id="SM01008">
    <property type="entry name" value="Ald_Xan_dh_C"/>
    <property type="match status" value="1"/>
</dbReference>
<dbReference type="PROSITE" id="PS51318">
    <property type="entry name" value="TAT"/>
    <property type="match status" value="1"/>
</dbReference>
<dbReference type="InterPro" id="IPR019546">
    <property type="entry name" value="TAT_signal_bac_arc"/>
</dbReference>
<dbReference type="Pfam" id="PF02738">
    <property type="entry name" value="MoCoBD_1"/>
    <property type="match status" value="1"/>
</dbReference>
<dbReference type="PANTHER" id="PTHR47495:SF3">
    <property type="entry name" value="BLR6219 PROTEIN"/>
    <property type="match status" value="1"/>
</dbReference>
<dbReference type="InterPro" id="IPR008274">
    <property type="entry name" value="AldOxase/xan_DH_MoCoBD1"/>
</dbReference>
<dbReference type="Gene3D" id="3.90.1170.50">
    <property type="entry name" value="Aldehyde oxidase/xanthine dehydrogenase, a/b hammerhead"/>
    <property type="match status" value="1"/>
</dbReference>
<gene>
    <name evidence="2" type="ORF">ACFQ27_09085</name>
</gene>
<dbReference type="PIRSF" id="PIRSF036389">
    <property type="entry name" value="IOR_B"/>
    <property type="match status" value="1"/>
</dbReference>
<dbReference type="RefSeq" id="WP_377353347.1">
    <property type="nucleotide sequence ID" value="NZ_JBHTLQ010000016.1"/>
</dbReference>